<dbReference type="GO" id="GO:0030158">
    <property type="term" value="F:protein xylosyltransferase activity"/>
    <property type="evidence" value="ECO:0007669"/>
    <property type="project" value="InterPro"/>
</dbReference>
<organism evidence="15 16">
    <name type="scientific">Pedobacter cryoconitis</name>
    <dbReference type="NCBI Taxonomy" id="188932"/>
    <lineage>
        <taxon>Bacteria</taxon>
        <taxon>Pseudomonadati</taxon>
        <taxon>Bacteroidota</taxon>
        <taxon>Sphingobacteriia</taxon>
        <taxon>Sphingobacteriales</taxon>
        <taxon>Sphingobacteriaceae</taxon>
        <taxon>Pedobacter</taxon>
    </lineage>
</organism>
<name>A0A7X0J861_9SPHI</name>
<evidence type="ECO:0000256" key="7">
    <source>
        <dbReference type="ARBA" id="ARBA00022824"/>
    </source>
</evidence>
<evidence type="ECO:0000256" key="3">
    <source>
        <dbReference type="ARBA" id="ARBA00022676"/>
    </source>
</evidence>
<evidence type="ECO:0000256" key="13">
    <source>
        <dbReference type="ARBA" id="ARBA00023180"/>
    </source>
</evidence>
<evidence type="ECO:0000256" key="9">
    <source>
        <dbReference type="ARBA" id="ARBA00022989"/>
    </source>
</evidence>
<keyword evidence="12" id="KW-1015">Disulfide bond</keyword>
<keyword evidence="13" id="KW-0325">Glycoprotein</keyword>
<comment type="caution">
    <text evidence="15">The sequence shown here is derived from an EMBL/GenBank/DDBJ whole genome shotgun (WGS) entry which is preliminary data.</text>
</comment>
<dbReference type="RefSeq" id="WP_411267950.1">
    <property type="nucleotide sequence ID" value="NZ_JACHCC010000017.1"/>
</dbReference>
<evidence type="ECO:0000256" key="6">
    <source>
        <dbReference type="ARBA" id="ARBA00022723"/>
    </source>
</evidence>
<dbReference type="InterPro" id="IPR003406">
    <property type="entry name" value="Glyco_trans_14"/>
</dbReference>
<dbReference type="GO" id="GO:0050650">
    <property type="term" value="P:chondroitin sulfate proteoglycan biosynthetic process"/>
    <property type="evidence" value="ECO:0007669"/>
    <property type="project" value="TreeGrafter"/>
</dbReference>
<dbReference type="Proteomes" id="UP000521017">
    <property type="component" value="Unassembled WGS sequence"/>
</dbReference>
<gene>
    <name evidence="15" type="ORF">HDF25_005074</name>
</gene>
<evidence type="ECO:0000256" key="4">
    <source>
        <dbReference type="ARBA" id="ARBA00022679"/>
    </source>
</evidence>
<keyword evidence="5" id="KW-0812">Transmembrane</keyword>
<evidence type="ECO:0000256" key="2">
    <source>
        <dbReference type="ARBA" id="ARBA00004648"/>
    </source>
</evidence>
<dbReference type="EMBL" id="JACHCC010000017">
    <property type="protein sequence ID" value="MBB6502889.1"/>
    <property type="molecule type" value="Genomic_DNA"/>
</dbReference>
<keyword evidence="8" id="KW-0735">Signal-anchor</keyword>
<dbReference type="PANTHER" id="PTHR46025:SF3">
    <property type="entry name" value="XYLOSYLTRANSFERASE OXT"/>
    <property type="match status" value="1"/>
</dbReference>
<evidence type="ECO:0000256" key="14">
    <source>
        <dbReference type="ARBA" id="ARBA00042865"/>
    </source>
</evidence>
<keyword evidence="6" id="KW-0479">Metal-binding</keyword>
<dbReference type="GO" id="GO:0015012">
    <property type="term" value="P:heparan sulfate proteoglycan biosynthetic process"/>
    <property type="evidence" value="ECO:0007669"/>
    <property type="project" value="TreeGrafter"/>
</dbReference>
<dbReference type="GO" id="GO:0016020">
    <property type="term" value="C:membrane"/>
    <property type="evidence" value="ECO:0007669"/>
    <property type="project" value="InterPro"/>
</dbReference>
<evidence type="ECO:0000256" key="1">
    <source>
        <dbReference type="ARBA" id="ARBA00004323"/>
    </source>
</evidence>
<keyword evidence="4" id="KW-0808">Transferase</keyword>
<evidence type="ECO:0000256" key="11">
    <source>
        <dbReference type="ARBA" id="ARBA00023136"/>
    </source>
</evidence>
<dbReference type="Pfam" id="PF02485">
    <property type="entry name" value="Branch"/>
    <property type="match status" value="1"/>
</dbReference>
<evidence type="ECO:0000256" key="10">
    <source>
        <dbReference type="ARBA" id="ARBA00023034"/>
    </source>
</evidence>
<evidence type="ECO:0000313" key="15">
    <source>
        <dbReference type="EMBL" id="MBB6502889.1"/>
    </source>
</evidence>
<keyword evidence="10" id="KW-0333">Golgi apparatus</keyword>
<sequence>MRIAHIIMAHKNPDQLIRLIKRLHHPEADFYIHIDTKSAIEDFNLALSIVRVLFIKNRVNCNWGGNSLFLGIISSMNEVISLKKNYSFLNLLSVQDYPSYS</sequence>
<evidence type="ECO:0000256" key="5">
    <source>
        <dbReference type="ARBA" id="ARBA00022692"/>
    </source>
</evidence>
<evidence type="ECO:0000256" key="8">
    <source>
        <dbReference type="ARBA" id="ARBA00022968"/>
    </source>
</evidence>
<proteinExistence type="predicted"/>
<reference evidence="15 16" key="1">
    <citation type="submission" date="2020-08" db="EMBL/GenBank/DDBJ databases">
        <title>Genomic Encyclopedia of Type Strains, Phase IV (KMG-V): Genome sequencing to study the core and pangenomes of soil and plant-associated prokaryotes.</title>
        <authorList>
            <person name="Whitman W."/>
        </authorList>
    </citation>
    <scope>NUCLEOTIDE SEQUENCE [LARGE SCALE GENOMIC DNA]</scope>
    <source>
        <strain evidence="15 16">M2T3</strain>
    </source>
</reference>
<dbReference type="GO" id="GO:0046872">
    <property type="term" value="F:metal ion binding"/>
    <property type="evidence" value="ECO:0007669"/>
    <property type="project" value="UniProtKB-KW"/>
</dbReference>
<dbReference type="InterPro" id="IPR043538">
    <property type="entry name" value="XYLT"/>
</dbReference>
<evidence type="ECO:0000256" key="12">
    <source>
        <dbReference type="ARBA" id="ARBA00023157"/>
    </source>
</evidence>
<evidence type="ECO:0000313" key="16">
    <source>
        <dbReference type="Proteomes" id="UP000521017"/>
    </source>
</evidence>
<comment type="subcellular location">
    <subcellularLocation>
        <location evidence="2">Endoplasmic reticulum membrane</location>
        <topology evidence="2">Single-pass type II membrane protein</topology>
    </subcellularLocation>
    <subcellularLocation>
        <location evidence="1">Golgi apparatus membrane</location>
        <topology evidence="1">Single-pass type II membrane protein</topology>
    </subcellularLocation>
</comment>
<accession>A0A7X0J861</accession>
<dbReference type="PANTHER" id="PTHR46025">
    <property type="entry name" value="XYLOSYLTRANSFERASE OXT"/>
    <property type="match status" value="1"/>
</dbReference>
<keyword evidence="9" id="KW-1133">Transmembrane helix</keyword>
<keyword evidence="3" id="KW-0328">Glycosyltransferase</keyword>
<dbReference type="AlphaFoldDB" id="A0A7X0J861"/>
<keyword evidence="11" id="KW-0472">Membrane</keyword>
<protein>
    <recommendedName>
        <fullName evidence="14">Peptide O-xylosyltransferase</fullName>
    </recommendedName>
</protein>
<keyword evidence="7" id="KW-0256">Endoplasmic reticulum</keyword>